<feature type="binding site" evidence="11">
    <location>
        <position position="231"/>
    </location>
    <ligand>
        <name>NADP(+)</name>
        <dbReference type="ChEBI" id="CHEBI:58349"/>
    </ligand>
</feature>
<dbReference type="HAMAP" id="MF_01576">
    <property type="entry name" value="THF_DHG_CYH"/>
    <property type="match status" value="1"/>
</dbReference>
<evidence type="ECO:0000256" key="9">
    <source>
        <dbReference type="ARBA" id="ARBA00023167"/>
    </source>
</evidence>
<sequence>MATILRGAPVAAALSETLMRRSMALRERGTAPVLAIVRVGERPDDISYEMGAIKRCDKIGINVRRFCLPAGCARQELLAVITEINRDPGIHGCLMFRPLPNREDEAAACELLAPEKDVDCMTASSLGSVFTGHGAGYPPCTAQACIELLDHYGVGLRGKRVTVIGRSLVIGRPVSMMLQSRDATVTMCHTKTADTPAACQNAEIIVVAAGKAGMLDERFVHPGQVVVDVGIHVNSEGRLCGDVQFDRVAPIVEAITPVPAGVGSVTTTVLAKHVIEAAEKTLC</sequence>
<evidence type="ECO:0000256" key="6">
    <source>
        <dbReference type="ARBA" id="ARBA00022857"/>
    </source>
</evidence>
<dbReference type="PRINTS" id="PR00085">
    <property type="entry name" value="THFDHDRGNASE"/>
</dbReference>
<comment type="function">
    <text evidence="11">Catalyzes the oxidation of 5,10-methylenetetrahydrofolate to 5,10-methenyltetrahydrofolate and then the hydrolysis of 5,10-methenyltetrahydrofolate to 10-formyltetrahydrofolate.</text>
</comment>
<dbReference type="Proteomes" id="UP000658131">
    <property type="component" value="Unassembled WGS sequence"/>
</dbReference>
<dbReference type="EC" id="1.5.1.5" evidence="11"/>
<organism evidence="14 15">
    <name type="scientific">Yanshouia hominis</name>
    <dbReference type="NCBI Taxonomy" id="2763673"/>
    <lineage>
        <taxon>Bacteria</taxon>
        <taxon>Bacillati</taxon>
        <taxon>Bacillota</taxon>
        <taxon>Clostridia</taxon>
        <taxon>Eubacteriales</taxon>
        <taxon>Oscillospiraceae</taxon>
        <taxon>Yanshouia</taxon>
    </lineage>
</organism>
<dbReference type="SUPFAM" id="SSF51735">
    <property type="entry name" value="NAD(P)-binding Rossmann-fold domains"/>
    <property type="match status" value="1"/>
</dbReference>
<proteinExistence type="inferred from homology"/>
<evidence type="ECO:0000313" key="14">
    <source>
        <dbReference type="EMBL" id="MBC8577446.1"/>
    </source>
</evidence>
<evidence type="ECO:0000256" key="2">
    <source>
        <dbReference type="ARBA" id="ARBA00022563"/>
    </source>
</evidence>
<dbReference type="Pfam" id="PF02882">
    <property type="entry name" value="THF_DHG_CYH_C"/>
    <property type="match status" value="1"/>
</dbReference>
<evidence type="ECO:0000256" key="4">
    <source>
        <dbReference type="ARBA" id="ARBA00022755"/>
    </source>
</evidence>
<dbReference type="Pfam" id="PF00763">
    <property type="entry name" value="THF_DHG_CYH"/>
    <property type="match status" value="1"/>
</dbReference>
<comment type="caution">
    <text evidence="11">Lacks conserved residue(s) required for the propagation of feature annotation.</text>
</comment>
<dbReference type="PANTHER" id="PTHR48099">
    <property type="entry name" value="C-1-TETRAHYDROFOLATE SYNTHASE, CYTOPLASMIC-RELATED"/>
    <property type="match status" value="1"/>
</dbReference>
<comment type="similarity">
    <text evidence="11">Belongs to the tetrahydrofolate dehydrogenase/cyclohydrolase family.</text>
</comment>
<keyword evidence="7 11" id="KW-0560">Oxidoreductase</keyword>
<evidence type="ECO:0000259" key="13">
    <source>
        <dbReference type="Pfam" id="PF02882"/>
    </source>
</evidence>
<evidence type="ECO:0000256" key="5">
    <source>
        <dbReference type="ARBA" id="ARBA00022801"/>
    </source>
</evidence>
<evidence type="ECO:0000256" key="7">
    <source>
        <dbReference type="ARBA" id="ARBA00023002"/>
    </source>
</evidence>
<keyword evidence="2 11" id="KW-0554">One-carbon metabolism</keyword>
<dbReference type="EC" id="3.5.4.9" evidence="11"/>
<comment type="pathway">
    <text evidence="1 11">One-carbon metabolism; tetrahydrofolate interconversion.</text>
</comment>
<keyword evidence="9 11" id="KW-0486">Methionine biosynthesis</keyword>
<evidence type="ECO:0000256" key="8">
    <source>
        <dbReference type="ARBA" id="ARBA00023102"/>
    </source>
</evidence>
<feature type="binding site" evidence="11">
    <location>
        <begin position="165"/>
        <end position="167"/>
    </location>
    <ligand>
        <name>NADP(+)</name>
        <dbReference type="ChEBI" id="CHEBI:58349"/>
    </ligand>
</feature>
<keyword evidence="15" id="KW-1185">Reference proteome</keyword>
<keyword evidence="3 11" id="KW-0028">Amino-acid biosynthesis</keyword>
<keyword evidence="10 11" id="KW-0511">Multifunctional enzyme</keyword>
<evidence type="ECO:0000259" key="12">
    <source>
        <dbReference type="Pfam" id="PF00763"/>
    </source>
</evidence>
<reference evidence="14 15" key="1">
    <citation type="submission" date="2020-08" db="EMBL/GenBank/DDBJ databases">
        <title>Genome public.</title>
        <authorList>
            <person name="Liu C."/>
            <person name="Sun Q."/>
        </authorList>
    </citation>
    <scope>NUCLEOTIDE SEQUENCE [LARGE SCALE GENOMIC DNA]</scope>
    <source>
        <strain evidence="14 15">BX1</strain>
    </source>
</reference>
<feature type="domain" description="Tetrahydrofolate dehydrogenase/cyclohydrolase catalytic" evidence="12">
    <location>
        <begin position="5"/>
        <end position="119"/>
    </location>
</feature>
<dbReference type="CDD" id="cd01080">
    <property type="entry name" value="NAD_bind_m-THF_DH_Cyclohyd"/>
    <property type="match status" value="1"/>
</dbReference>
<comment type="subunit">
    <text evidence="11">Homodimer.</text>
</comment>
<dbReference type="InterPro" id="IPR020630">
    <property type="entry name" value="THF_DH/CycHdrlase_cat_dom"/>
</dbReference>
<evidence type="ECO:0000313" key="15">
    <source>
        <dbReference type="Proteomes" id="UP000658131"/>
    </source>
</evidence>
<dbReference type="Gene3D" id="3.40.50.10860">
    <property type="entry name" value="Leucine Dehydrogenase, chain A, domain 1"/>
    <property type="match status" value="1"/>
</dbReference>
<comment type="catalytic activity">
    <reaction evidence="11">
        <text>(6R)-5,10-methenyltetrahydrofolate + H2O = (6R)-10-formyltetrahydrofolate + H(+)</text>
        <dbReference type="Rhea" id="RHEA:23700"/>
        <dbReference type="ChEBI" id="CHEBI:15377"/>
        <dbReference type="ChEBI" id="CHEBI:15378"/>
        <dbReference type="ChEBI" id="CHEBI:57455"/>
        <dbReference type="ChEBI" id="CHEBI:195366"/>
        <dbReference type="EC" id="3.5.4.9"/>
    </reaction>
</comment>
<keyword evidence="6 11" id="KW-0521">NADP</keyword>
<dbReference type="InterPro" id="IPR046346">
    <property type="entry name" value="Aminoacid_DH-like_N_sf"/>
</dbReference>
<keyword evidence="4 11" id="KW-0658">Purine biosynthesis</keyword>
<comment type="catalytic activity">
    <reaction evidence="11">
        <text>(6R)-5,10-methylene-5,6,7,8-tetrahydrofolate + NADP(+) = (6R)-5,10-methenyltetrahydrofolate + NADPH</text>
        <dbReference type="Rhea" id="RHEA:22812"/>
        <dbReference type="ChEBI" id="CHEBI:15636"/>
        <dbReference type="ChEBI" id="CHEBI:57455"/>
        <dbReference type="ChEBI" id="CHEBI:57783"/>
        <dbReference type="ChEBI" id="CHEBI:58349"/>
        <dbReference type="EC" id="1.5.1.5"/>
    </reaction>
</comment>
<dbReference type="Gene3D" id="3.40.50.720">
    <property type="entry name" value="NAD(P)-binding Rossmann-like Domain"/>
    <property type="match status" value="1"/>
</dbReference>
<evidence type="ECO:0000256" key="1">
    <source>
        <dbReference type="ARBA" id="ARBA00004777"/>
    </source>
</evidence>
<keyword evidence="5 11" id="KW-0378">Hydrolase</keyword>
<protein>
    <recommendedName>
        <fullName evidence="11">Bifunctional protein FolD</fullName>
    </recommendedName>
    <domain>
        <recommendedName>
            <fullName evidence="11">Methylenetetrahydrofolate dehydrogenase</fullName>
            <ecNumber evidence="11">1.5.1.5</ecNumber>
        </recommendedName>
    </domain>
    <domain>
        <recommendedName>
            <fullName evidence="11">Methenyltetrahydrofolate cyclohydrolase</fullName>
            <ecNumber evidence="11">3.5.4.9</ecNumber>
        </recommendedName>
    </domain>
</protein>
<dbReference type="PANTHER" id="PTHR48099:SF5">
    <property type="entry name" value="C-1-TETRAHYDROFOLATE SYNTHASE, CYTOPLASMIC"/>
    <property type="match status" value="1"/>
</dbReference>
<dbReference type="RefSeq" id="WP_262400852.1">
    <property type="nucleotide sequence ID" value="NZ_JACRTB010000031.1"/>
</dbReference>
<dbReference type="InterPro" id="IPR000672">
    <property type="entry name" value="THF_DH/CycHdrlase"/>
</dbReference>
<dbReference type="InterPro" id="IPR020631">
    <property type="entry name" value="THF_DH/CycHdrlase_NAD-bd_dom"/>
</dbReference>
<name>A0ABR7NM12_9FIRM</name>
<dbReference type="EMBL" id="JACRTB010000031">
    <property type="protein sequence ID" value="MBC8577446.1"/>
    <property type="molecule type" value="Genomic_DNA"/>
</dbReference>
<evidence type="ECO:0000256" key="3">
    <source>
        <dbReference type="ARBA" id="ARBA00022605"/>
    </source>
</evidence>
<gene>
    <name evidence="11" type="primary">folD</name>
    <name evidence="14" type="ORF">H8717_13660</name>
</gene>
<keyword evidence="8 11" id="KW-0368">Histidine biosynthesis</keyword>
<comment type="caution">
    <text evidence="14">The sequence shown here is derived from an EMBL/GenBank/DDBJ whole genome shotgun (WGS) entry which is preliminary data.</text>
</comment>
<evidence type="ECO:0000256" key="10">
    <source>
        <dbReference type="ARBA" id="ARBA00023268"/>
    </source>
</evidence>
<accession>A0ABR7NM12</accession>
<evidence type="ECO:0000256" key="11">
    <source>
        <dbReference type="HAMAP-Rule" id="MF_01576"/>
    </source>
</evidence>
<feature type="domain" description="Tetrahydrofolate dehydrogenase/cyclohydrolase NAD(P)-binding" evidence="13">
    <location>
        <begin position="139"/>
        <end position="280"/>
    </location>
</feature>
<dbReference type="InterPro" id="IPR036291">
    <property type="entry name" value="NAD(P)-bd_dom_sf"/>
</dbReference>
<dbReference type="SUPFAM" id="SSF53223">
    <property type="entry name" value="Aminoacid dehydrogenase-like, N-terminal domain"/>
    <property type="match status" value="1"/>
</dbReference>